<dbReference type="AlphaFoldDB" id="A0A1W9ZGF0"/>
<evidence type="ECO:0000256" key="1">
    <source>
        <dbReference type="SAM" id="MobiDB-lite"/>
    </source>
</evidence>
<evidence type="ECO:0000313" key="3">
    <source>
        <dbReference type="Proteomes" id="UP000192707"/>
    </source>
</evidence>
<organism evidence="2 3">
    <name type="scientific">Mycobacterium arosiense ATCC BAA-1401 = DSM 45069</name>
    <dbReference type="NCBI Taxonomy" id="1265311"/>
    <lineage>
        <taxon>Bacteria</taxon>
        <taxon>Bacillati</taxon>
        <taxon>Actinomycetota</taxon>
        <taxon>Actinomycetes</taxon>
        <taxon>Mycobacteriales</taxon>
        <taxon>Mycobacteriaceae</taxon>
        <taxon>Mycobacterium</taxon>
        <taxon>Mycobacterium avium complex (MAC)</taxon>
    </lineage>
</organism>
<comment type="caution">
    <text evidence="2">The sequence shown here is derived from an EMBL/GenBank/DDBJ whole genome shotgun (WGS) entry which is preliminary data.</text>
</comment>
<accession>A0A1W9ZGF0</accession>
<dbReference type="Proteomes" id="UP000192707">
    <property type="component" value="Unassembled WGS sequence"/>
</dbReference>
<evidence type="ECO:0000313" key="2">
    <source>
        <dbReference type="EMBL" id="ORA14393.1"/>
    </source>
</evidence>
<sequence>MCGGLMWGIKLGAGGGEDAGGGAGMVAPGNGANNGFCGGPITPGGAGAFGLSNHGGRPEMIEGPLTGGSPPMGTFSQSEPGPGRGL</sequence>
<proteinExistence type="predicted"/>
<gene>
    <name evidence="2" type="ORF">BST14_13635</name>
</gene>
<reference evidence="2 3" key="1">
    <citation type="submission" date="2016-12" db="EMBL/GenBank/DDBJ databases">
        <title>The new phylogeny of genus Mycobacterium.</title>
        <authorList>
            <person name="Tortoli E."/>
            <person name="Trovato A."/>
            <person name="Cirillo D.M."/>
        </authorList>
    </citation>
    <scope>NUCLEOTIDE SEQUENCE [LARGE SCALE GENOMIC DNA]</scope>
    <source>
        <strain evidence="2 3">DSM 45069</strain>
    </source>
</reference>
<protein>
    <submittedName>
        <fullName evidence="2">Uncharacterized protein</fullName>
    </submittedName>
</protein>
<feature type="region of interest" description="Disordered" evidence="1">
    <location>
        <begin position="48"/>
        <end position="86"/>
    </location>
</feature>
<name>A0A1W9ZGF0_MYCAI</name>
<dbReference type="EMBL" id="MVHG01000029">
    <property type="protein sequence ID" value="ORA14393.1"/>
    <property type="molecule type" value="Genomic_DNA"/>
</dbReference>
<keyword evidence="3" id="KW-1185">Reference proteome</keyword>